<dbReference type="AlphaFoldDB" id="A0ABD3QD24"/>
<evidence type="ECO:0000313" key="3">
    <source>
        <dbReference type="Proteomes" id="UP001530400"/>
    </source>
</evidence>
<protein>
    <submittedName>
        <fullName evidence="2">Uncharacterized protein</fullName>
    </submittedName>
</protein>
<feature type="compositionally biased region" description="Basic and acidic residues" evidence="1">
    <location>
        <begin position="217"/>
        <end position="231"/>
    </location>
</feature>
<name>A0ABD3QD24_9STRA</name>
<gene>
    <name evidence="2" type="ORF">ACHAWO_000403</name>
</gene>
<accession>A0ABD3QD24</accession>
<sequence length="287" mass="32241">MASVPEPLADPLAPSEGAAVPPDHPEVKIEPVPLAGMAAQLEPAPLEQQQLVYPQLVNPAPSQQNTHPVKDVALSLVHLQKNAPIDGESEAHAILGVPELTPILPNEHTNIDATIHIDSIDGAKRLKTTATKYTMKPRDPKRDTSIPFEEMQRLMRVYGPIKCLRNRTPKESGKDLKQESIKRKFYRWFPDFDSRFERTPEGWYKPRHGHEEEMQYRAEMRKQDQDELVKKRNDKRSSRKARESICHVDVTAQVDVPEAAGQAIPELGGVAQEVAVQETAAPRIEMI</sequence>
<dbReference type="Proteomes" id="UP001530400">
    <property type="component" value="Unassembled WGS sequence"/>
</dbReference>
<comment type="caution">
    <text evidence="2">The sequence shown here is derived from an EMBL/GenBank/DDBJ whole genome shotgun (WGS) entry which is preliminary data.</text>
</comment>
<feature type="region of interest" description="Disordered" evidence="1">
    <location>
        <begin position="1"/>
        <end position="28"/>
    </location>
</feature>
<feature type="region of interest" description="Disordered" evidence="1">
    <location>
        <begin position="217"/>
        <end position="243"/>
    </location>
</feature>
<dbReference type="EMBL" id="JALLPJ020000240">
    <property type="protein sequence ID" value="KAL3797786.1"/>
    <property type="molecule type" value="Genomic_DNA"/>
</dbReference>
<organism evidence="2 3">
    <name type="scientific">Cyclotella atomus</name>
    <dbReference type="NCBI Taxonomy" id="382360"/>
    <lineage>
        <taxon>Eukaryota</taxon>
        <taxon>Sar</taxon>
        <taxon>Stramenopiles</taxon>
        <taxon>Ochrophyta</taxon>
        <taxon>Bacillariophyta</taxon>
        <taxon>Coscinodiscophyceae</taxon>
        <taxon>Thalassiosirophycidae</taxon>
        <taxon>Stephanodiscales</taxon>
        <taxon>Stephanodiscaceae</taxon>
        <taxon>Cyclotella</taxon>
    </lineage>
</organism>
<evidence type="ECO:0000256" key="1">
    <source>
        <dbReference type="SAM" id="MobiDB-lite"/>
    </source>
</evidence>
<proteinExistence type="predicted"/>
<reference evidence="2 3" key="1">
    <citation type="submission" date="2024-10" db="EMBL/GenBank/DDBJ databases">
        <title>Updated reference genomes for cyclostephanoid diatoms.</title>
        <authorList>
            <person name="Roberts W.R."/>
            <person name="Alverson A.J."/>
        </authorList>
    </citation>
    <scope>NUCLEOTIDE SEQUENCE [LARGE SCALE GENOMIC DNA]</scope>
    <source>
        <strain evidence="2 3">AJA010-31</strain>
    </source>
</reference>
<evidence type="ECO:0000313" key="2">
    <source>
        <dbReference type="EMBL" id="KAL3797786.1"/>
    </source>
</evidence>
<keyword evidence="3" id="KW-1185">Reference proteome</keyword>